<dbReference type="InterPro" id="IPR001789">
    <property type="entry name" value="Sig_transdc_resp-reg_receiver"/>
</dbReference>
<dbReference type="Gene3D" id="1.10.10.10">
    <property type="entry name" value="Winged helix-like DNA-binding domain superfamily/Winged helix DNA-binding domain"/>
    <property type="match status" value="1"/>
</dbReference>
<protein>
    <submittedName>
        <fullName evidence="10">DNA-binding response regulator</fullName>
    </submittedName>
</protein>
<evidence type="ECO:0000313" key="11">
    <source>
        <dbReference type="Proteomes" id="UP000245765"/>
    </source>
</evidence>
<reference evidence="11" key="1">
    <citation type="submission" date="2018-05" db="EMBL/GenBank/DDBJ databases">
        <authorList>
            <person name="Du Z."/>
            <person name="Wang X."/>
        </authorList>
    </citation>
    <scope>NUCLEOTIDE SEQUENCE [LARGE SCALE GENOMIC DNA]</scope>
    <source>
        <strain evidence="11">CQN31</strain>
    </source>
</reference>
<dbReference type="SMART" id="SM00862">
    <property type="entry name" value="Trans_reg_C"/>
    <property type="match status" value="1"/>
</dbReference>
<evidence type="ECO:0000259" key="8">
    <source>
        <dbReference type="PROSITE" id="PS50110"/>
    </source>
</evidence>
<dbReference type="Gene3D" id="3.40.50.2300">
    <property type="match status" value="1"/>
</dbReference>
<accession>A0A317F4I2</accession>
<dbReference type="InterPro" id="IPR011006">
    <property type="entry name" value="CheY-like_superfamily"/>
</dbReference>
<keyword evidence="3" id="KW-0805">Transcription regulation</keyword>
<keyword evidence="2" id="KW-0902">Two-component regulatory system</keyword>
<comment type="caution">
    <text evidence="10">The sequence shown here is derived from an EMBL/GenBank/DDBJ whole genome shotgun (WGS) entry which is preliminary data.</text>
</comment>
<keyword evidence="11" id="KW-1185">Reference proteome</keyword>
<feature type="DNA-binding region" description="OmpR/PhoB-type" evidence="7">
    <location>
        <begin position="133"/>
        <end position="232"/>
    </location>
</feature>
<dbReference type="PROSITE" id="PS50110">
    <property type="entry name" value="RESPONSE_REGULATORY"/>
    <property type="match status" value="1"/>
</dbReference>
<dbReference type="CDD" id="cd19935">
    <property type="entry name" value="REC_OmpR_CusR-like"/>
    <property type="match status" value="1"/>
</dbReference>
<dbReference type="GO" id="GO:0000156">
    <property type="term" value="F:phosphorelay response regulator activity"/>
    <property type="evidence" value="ECO:0007669"/>
    <property type="project" value="TreeGrafter"/>
</dbReference>
<dbReference type="AlphaFoldDB" id="A0A317F4I2"/>
<dbReference type="Pfam" id="PF00072">
    <property type="entry name" value="Response_reg"/>
    <property type="match status" value="1"/>
</dbReference>
<dbReference type="GO" id="GO:0032993">
    <property type="term" value="C:protein-DNA complex"/>
    <property type="evidence" value="ECO:0007669"/>
    <property type="project" value="TreeGrafter"/>
</dbReference>
<keyword evidence="5" id="KW-0804">Transcription</keyword>
<dbReference type="GO" id="GO:0000976">
    <property type="term" value="F:transcription cis-regulatory region binding"/>
    <property type="evidence" value="ECO:0007669"/>
    <property type="project" value="TreeGrafter"/>
</dbReference>
<evidence type="ECO:0000256" key="6">
    <source>
        <dbReference type="PROSITE-ProRule" id="PRU00169"/>
    </source>
</evidence>
<dbReference type="FunFam" id="3.40.50.2300:FF:000001">
    <property type="entry name" value="DNA-binding response regulator PhoB"/>
    <property type="match status" value="1"/>
</dbReference>
<evidence type="ECO:0000313" key="10">
    <source>
        <dbReference type="EMBL" id="PWS34070.1"/>
    </source>
</evidence>
<keyword evidence="1 6" id="KW-0597">Phosphoprotein</keyword>
<dbReference type="RefSeq" id="WP_109873731.1">
    <property type="nucleotide sequence ID" value="NZ_QGNA01000009.1"/>
</dbReference>
<proteinExistence type="predicted"/>
<dbReference type="SMART" id="SM00448">
    <property type="entry name" value="REC"/>
    <property type="match status" value="1"/>
</dbReference>
<dbReference type="SUPFAM" id="SSF52172">
    <property type="entry name" value="CheY-like"/>
    <property type="match status" value="1"/>
</dbReference>
<dbReference type="Pfam" id="PF00486">
    <property type="entry name" value="Trans_reg_C"/>
    <property type="match status" value="1"/>
</dbReference>
<feature type="modified residue" description="4-aspartylphosphate" evidence="6">
    <location>
        <position position="54"/>
    </location>
</feature>
<dbReference type="GO" id="GO:0006355">
    <property type="term" value="P:regulation of DNA-templated transcription"/>
    <property type="evidence" value="ECO:0007669"/>
    <property type="project" value="InterPro"/>
</dbReference>
<dbReference type="InterPro" id="IPR036388">
    <property type="entry name" value="WH-like_DNA-bd_sf"/>
</dbReference>
<dbReference type="OrthoDB" id="9802426at2"/>
<dbReference type="CDD" id="cd00383">
    <property type="entry name" value="trans_reg_C"/>
    <property type="match status" value="1"/>
</dbReference>
<feature type="domain" description="OmpR/PhoB-type" evidence="9">
    <location>
        <begin position="133"/>
        <end position="232"/>
    </location>
</feature>
<dbReference type="Gene3D" id="6.10.250.690">
    <property type="match status" value="1"/>
</dbReference>
<evidence type="ECO:0000256" key="3">
    <source>
        <dbReference type="ARBA" id="ARBA00023015"/>
    </source>
</evidence>
<gene>
    <name evidence="10" type="ORF">DFH01_27475</name>
</gene>
<evidence type="ECO:0000256" key="5">
    <source>
        <dbReference type="ARBA" id="ARBA00023163"/>
    </source>
</evidence>
<sequence>MKASRILLVEDERRVADFLARGLRAEGYAVDLAHTGPEGLDLARGGGHSAILLDVMLPGMDGRDICRRLRADGDTTPVMMLTALDSLEDKVDGFSYGADDYLPKPFAFAELLARLAALIRRSRIVATPPSPQRRVFVAAGLELDPDALTVACGKRRVALTSKEFALLELLAGAPGQAVSRERILSEVWGLAEDPLTNVVDVYVHRLRRKLQEAGDAAPVIATVRGHGYRLLEERDLAPE</sequence>
<dbReference type="InterPro" id="IPR001867">
    <property type="entry name" value="OmpR/PhoB-type_DNA-bd"/>
</dbReference>
<dbReference type="InterPro" id="IPR039420">
    <property type="entry name" value="WalR-like"/>
</dbReference>
<dbReference type="InterPro" id="IPR016032">
    <property type="entry name" value="Sig_transdc_resp-reg_C-effctor"/>
</dbReference>
<feature type="domain" description="Response regulatory" evidence="8">
    <location>
        <begin position="5"/>
        <end position="119"/>
    </location>
</feature>
<evidence type="ECO:0000256" key="1">
    <source>
        <dbReference type="ARBA" id="ARBA00022553"/>
    </source>
</evidence>
<dbReference type="Proteomes" id="UP000245765">
    <property type="component" value="Unassembled WGS sequence"/>
</dbReference>
<dbReference type="GO" id="GO:0005829">
    <property type="term" value="C:cytosol"/>
    <property type="evidence" value="ECO:0007669"/>
    <property type="project" value="TreeGrafter"/>
</dbReference>
<evidence type="ECO:0000256" key="4">
    <source>
        <dbReference type="ARBA" id="ARBA00023125"/>
    </source>
</evidence>
<evidence type="ECO:0000256" key="7">
    <source>
        <dbReference type="PROSITE-ProRule" id="PRU01091"/>
    </source>
</evidence>
<evidence type="ECO:0000259" key="9">
    <source>
        <dbReference type="PROSITE" id="PS51755"/>
    </source>
</evidence>
<organism evidence="10 11">
    <name type="scientific">Falsiroseomonas bella</name>
    <dbReference type="NCBI Taxonomy" id="2184016"/>
    <lineage>
        <taxon>Bacteria</taxon>
        <taxon>Pseudomonadati</taxon>
        <taxon>Pseudomonadota</taxon>
        <taxon>Alphaproteobacteria</taxon>
        <taxon>Acetobacterales</taxon>
        <taxon>Roseomonadaceae</taxon>
        <taxon>Falsiroseomonas</taxon>
    </lineage>
</organism>
<dbReference type="SUPFAM" id="SSF46894">
    <property type="entry name" value="C-terminal effector domain of the bipartite response regulators"/>
    <property type="match status" value="1"/>
</dbReference>
<dbReference type="EMBL" id="QGNA01000009">
    <property type="protein sequence ID" value="PWS34070.1"/>
    <property type="molecule type" value="Genomic_DNA"/>
</dbReference>
<dbReference type="PROSITE" id="PS51755">
    <property type="entry name" value="OMPR_PHOB"/>
    <property type="match status" value="1"/>
</dbReference>
<dbReference type="PANTHER" id="PTHR48111">
    <property type="entry name" value="REGULATOR OF RPOS"/>
    <property type="match status" value="1"/>
</dbReference>
<evidence type="ECO:0000256" key="2">
    <source>
        <dbReference type="ARBA" id="ARBA00023012"/>
    </source>
</evidence>
<keyword evidence="4 7" id="KW-0238">DNA-binding</keyword>
<name>A0A317F4I2_9PROT</name>
<dbReference type="PANTHER" id="PTHR48111:SF22">
    <property type="entry name" value="REGULATOR OF RPOS"/>
    <property type="match status" value="1"/>
</dbReference>